<keyword evidence="2" id="KW-1185">Reference proteome</keyword>
<dbReference type="AlphaFoldDB" id="A0A5B8FYL3"/>
<accession>A0A5B8FYL3</accession>
<sequence>MSATRIDPVDIRNQVFLLEKAISSMRHAMDIRIAEAEGQLQTRWRSRHVPSALESFLTSDAGFDPRECPPNHRFGEGIWVSYDKVEGNGCALRAVSFPGLPQTGGASSCLVVAPWFRGEEMSQWVSVSTVLDAAALGGLASVKLRFVCGFRDSAPAFGDPAQAAPTDILRDNFVLALRIFDAEGQFRNIRIQSLPALDAPLPFEVSLPAPALEALAEAEPGNEVRLIFNLPVNKRRDYEFSISAFRVDGVAA</sequence>
<dbReference type="EMBL" id="CP040818">
    <property type="protein sequence ID" value="QDL91263.1"/>
    <property type="molecule type" value="Genomic_DNA"/>
</dbReference>
<gene>
    <name evidence="1" type="ORF">FDP22_05385</name>
</gene>
<reference evidence="1 2" key="1">
    <citation type="submission" date="2019-06" db="EMBL/GenBank/DDBJ databases">
        <title>Genome sequence of Rhodobacteraceae bacterium D4M1.</title>
        <authorList>
            <person name="Cao J."/>
        </authorList>
    </citation>
    <scope>NUCLEOTIDE SEQUENCE [LARGE SCALE GENOMIC DNA]</scope>
    <source>
        <strain evidence="1 2">D4M1</strain>
    </source>
</reference>
<evidence type="ECO:0000313" key="1">
    <source>
        <dbReference type="EMBL" id="QDL91263.1"/>
    </source>
</evidence>
<dbReference type="KEGG" id="ppru:FDP22_05385"/>
<dbReference type="OrthoDB" id="9821742at2"/>
<evidence type="ECO:0000313" key="2">
    <source>
        <dbReference type="Proteomes" id="UP000305888"/>
    </source>
</evidence>
<dbReference type="Proteomes" id="UP000305888">
    <property type="component" value="Chromosome"/>
</dbReference>
<organism evidence="1 2">
    <name type="scientific">Paroceanicella profunda</name>
    <dbReference type="NCBI Taxonomy" id="2579971"/>
    <lineage>
        <taxon>Bacteria</taxon>
        <taxon>Pseudomonadati</taxon>
        <taxon>Pseudomonadota</taxon>
        <taxon>Alphaproteobacteria</taxon>
        <taxon>Rhodobacterales</taxon>
        <taxon>Paracoccaceae</taxon>
        <taxon>Paroceanicella</taxon>
    </lineage>
</organism>
<proteinExistence type="predicted"/>
<dbReference type="RefSeq" id="WP_138575661.1">
    <property type="nucleotide sequence ID" value="NZ_CP040818.1"/>
</dbReference>
<protein>
    <submittedName>
        <fullName evidence="1">Uncharacterized protein</fullName>
    </submittedName>
</protein>
<name>A0A5B8FYL3_9RHOB</name>